<dbReference type="Pfam" id="PF18758">
    <property type="entry name" value="KDZ"/>
    <property type="match status" value="1"/>
</dbReference>
<dbReference type="EMBL" id="LHPF02000069">
    <property type="protein sequence ID" value="PSC67265.1"/>
    <property type="molecule type" value="Genomic_DNA"/>
</dbReference>
<dbReference type="PANTHER" id="PTHR33104">
    <property type="entry name" value="SI:DKEY-29D5.2"/>
    <property type="match status" value="1"/>
</dbReference>
<evidence type="ECO:0000313" key="2">
    <source>
        <dbReference type="EMBL" id="PSC67265.1"/>
    </source>
</evidence>
<comment type="caution">
    <text evidence="2">The sequence shown here is derived from an EMBL/GenBank/DDBJ whole genome shotgun (WGS) entry which is preliminary data.</text>
</comment>
<accession>A0A2P6UZK2</accession>
<keyword evidence="3" id="KW-1185">Reference proteome</keyword>
<sequence>MEGFAPDTGWGPPMDAVWDVRGTPLEPKRRRRGNGVRQPSRQPSAAPGSAADFDTGGSDWPWSAGDESGGGSGDGLQAAAAAGSSGLLERAANVRNPCSEAMSAQEQLKWDDVRPAMQRSYVQHLPGARQLSDAQLEAQRQLMQDSLAAELPCCNRCDSMSMQPEQPATVLYIGSEVRFMLSVPRYRCCEVECGGAFAPSPFSVRCFPATPKVSWDVTQSSTTQPARWIDERLLRLADSLVFQGGRGVAVYTLARVVHGQHALNGCSDPLGWEHLKRQLGEAIMEYGYLQCALMRLVNLGVQGIPTGPLAACPCCGDSSPLHSLNIDFNFGLCHLARCGSAAVQLPPPNHQLYLRGDMVTKLVQEASSGSAAAAQADADRACSDFDAARVLARTSDKCDVTAVGSSMCRHSIVAHLMDISTGERYIYACVMLYALMVMSCLPVLVVWYDINCKFAGYFWRWAQRYGPLLSVLRALPFGRTQHPVPCFHRYSHSAACQEKNDGLYIAGTGRQYNEPNETFWAYMGQLGITTQYMTHRNRWGRLERGAQLYNDRQADRIVPLLQSMMAKAQRAQVAAAEQQTDVLRQLQEYHGIPPGQAEQLPLERAASIQRHSQPEPRPPPRAEYALLRLQRDELFAGGEPTLDSPDFAAAVAELALFEITRLQASLTRMAQQVQLMEQLMQQLTGRPGEQAKTRRSKQALKQRMQPDLNCLLRWLGGGYAGFHLLPTAVQQRAVAAANADDWTADVICRGVYPWEGDVSAGGAPSPAAATREQLITRLRAHTSELARASEEVCLLEEERKRCLAFLQQQQAAIQAACERTAQRCAALQAAGMAVPECNSFGARQPASHAARQQEQRYSNGLAVLLAERLKKVTVQLAVAREAFSSPHAVVPEACDSDDEDEEYSAM</sequence>
<name>A0A2P6UZK2_9CHLO</name>
<evidence type="ECO:0000313" key="3">
    <source>
        <dbReference type="Proteomes" id="UP000239649"/>
    </source>
</evidence>
<dbReference type="InterPro" id="IPR040521">
    <property type="entry name" value="KDZ"/>
</dbReference>
<dbReference type="PANTHER" id="PTHR33104:SF2">
    <property type="entry name" value="CXC3 LIKE CYSTEINE CLUSTER DOMAIN-CONTAINING PROTEIN"/>
    <property type="match status" value="1"/>
</dbReference>
<evidence type="ECO:0000256" key="1">
    <source>
        <dbReference type="SAM" id="MobiDB-lite"/>
    </source>
</evidence>
<reference evidence="2 3" key="1">
    <citation type="journal article" date="2018" name="Plant J.">
        <title>Genome sequences of Chlorella sorokiniana UTEX 1602 and Micractinium conductrix SAG 241.80: implications to maltose excretion by a green alga.</title>
        <authorList>
            <person name="Arriola M.B."/>
            <person name="Velmurugan N."/>
            <person name="Zhang Y."/>
            <person name="Plunkett M.H."/>
            <person name="Hondzo H."/>
            <person name="Barney B.M."/>
        </authorList>
    </citation>
    <scope>NUCLEOTIDE SEQUENCE [LARGE SCALE GENOMIC DNA]</scope>
    <source>
        <strain evidence="2 3">SAG 241.80</strain>
    </source>
</reference>
<dbReference type="STRING" id="554055.A0A2P6UZK2"/>
<dbReference type="Proteomes" id="UP000239649">
    <property type="component" value="Unassembled WGS sequence"/>
</dbReference>
<dbReference type="AlphaFoldDB" id="A0A2P6UZK2"/>
<organism evidence="2 3">
    <name type="scientific">Micractinium conductrix</name>
    <dbReference type="NCBI Taxonomy" id="554055"/>
    <lineage>
        <taxon>Eukaryota</taxon>
        <taxon>Viridiplantae</taxon>
        <taxon>Chlorophyta</taxon>
        <taxon>core chlorophytes</taxon>
        <taxon>Trebouxiophyceae</taxon>
        <taxon>Chlorellales</taxon>
        <taxon>Chlorellaceae</taxon>
        <taxon>Chlorella clade</taxon>
        <taxon>Micractinium</taxon>
    </lineage>
</organism>
<proteinExistence type="predicted"/>
<dbReference type="OrthoDB" id="544344at2759"/>
<gene>
    <name evidence="2" type="ORF">C2E20_9046</name>
</gene>
<feature type="region of interest" description="Disordered" evidence="1">
    <location>
        <begin position="1"/>
        <end position="81"/>
    </location>
</feature>
<protein>
    <submittedName>
        <fullName evidence="2">Tcr1 transposon ORF2</fullName>
    </submittedName>
</protein>